<dbReference type="AlphaFoldDB" id="A0A2I0UAL0"/>
<accession>A0A2I0UAL0</accession>
<dbReference type="EMBL" id="KZ505933">
    <property type="protein sequence ID" value="PKU43090.1"/>
    <property type="molecule type" value="Genomic_DNA"/>
</dbReference>
<dbReference type="Proteomes" id="UP000233556">
    <property type="component" value="Unassembled WGS sequence"/>
</dbReference>
<keyword evidence="3" id="KW-1185">Reference proteome</keyword>
<reference evidence="3" key="2">
    <citation type="submission" date="2017-12" db="EMBL/GenBank/DDBJ databases">
        <title>Genome sequence of the Bar-tailed Godwit (Limosa lapponica baueri).</title>
        <authorList>
            <person name="Lima N.C.B."/>
            <person name="Parody-Merino A.M."/>
            <person name="Battley P.F."/>
            <person name="Fidler A.E."/>
            <person name="Prosdocimi F."/>
        </authorList>
    </citation>
    <scope>NUCLEOTIDE SEQUENCE [LARGE SCALE GENOMIC DNA]</scope>
</reference>
<evidence type="ECO:0000313" key="2">
    <source>
        <dbReference type="EMBL" id="PKU43090.1"/>
    </source>
</evidence>
<evidence type="ECO:0000256" key="1">
    <source>
        <dbReference type="SAM" id="MobiDB-lite"/>
    </source>
</evidence>
<gene>
    <name evidence="2" type="ORF">llap_6606</name>
</gene>
<proteinExistence type="predicted"/>
<protein>
    <submittedName>
        <fullName evidence="2">Uncharacterized protein</fullName>
    </submittedName>
</protein>
<reference evidence="3" key="1">
    <citation type="submission" date="2017-11" db="EMBL/GenBank/DDBJ databases">
        <authorList>
            <person name="Lima N.C."/>
            <person name="Parody-Merino A.M."/>
            <person name="Battley P.F."/>
            <person name="Fidler A.E."/>
            <person name="Prosdocimi F."/>
        </authorList>
    </citation>
    <scope>NUCLEOTIDE SEQUENCE [LARGE SCALE GENOMIC DNA]</scope>
</reference>
<feature type="region of interest" description="Disordered" evidence="1">
    <location>
        <begin position="1"/>
        <end position="24"/>
    </location>
</feature>
<evidence type="ECO:0000313" key="3">
    <source>
        <dbReference type="Proteomes" id="UP000233556"/>
    </source>
</evidence>
<name>A0A2I0UAL0_LIMLA</name>
<sequence length="81" mass="8339">MDPVLMPQLNHGQNSLQKEKGSSTGKAHALLTAGGSSIVVFQPHNGFQLLFAAHAACIGVAALQLAIDPATFFGGEDPVPT</sequence>
<organism evidence="2 3">
    <name type="scientific">Limosa lapponica baueri</name>
    <dbReference type="NCBI Taxonomy" id="1758121"/>
    <lineage>
        <taxon>Eukaryota</taxon>
        <taxon>Metazoa</taxon>
        <taxon>Chordata</taxon>
        <taxon>Craniata</taxon>
        <taxon>Vertebrata</taxon>
        <taxon>Euteleostomi</taxon>
        <taxon>Archelosauria</taxon>
        <taxon>Archosauria</taxon>
        <taxon>Dinosauria</taxon>
        <taxon>Saurischia</taxon>
        <taxon>Theropoda</taxon>
        <taxon>Coelurosauria</taxon>
        <taxon>Aves</taxon>
        <taxon>Neognathae</taxon>
        <taxon>Neoaves</taxon>
        <taxon>Charadriiformes</taxon>
        <taxon>Scolopacidae</taxon>
        <taxon>Limosa</taxon>
    </lineage>
</organism>